<evidence type="ECO:0000313" key="1">
    <source>
        <dbReference type="EMBL" id="SVA20002.1"/>
    </source>
</evidence>
<protein>
    <recommendedName>
        <fullName evidence="2">(2Fe-2S) ferredoxin domain-containing protein</fullName>
    </recommendedName>
</protein>
<dbReference type="EMBL" id="UINC01005236">
    <property type="protein sequence ID" value="SVA20002.1"/>
    <property type="molecule type" value="Genomic_DNA"/>
</dbReference>
<dbReference type="InterPro" id="IPR036249">
    <property type="entry name" value="Thioredoxin-like_sf"/>
</dbReference>
<gene>
    <name evidence="1" type="ORF">METZ01_LOCUS72856</name>
</gene>
<proteinExistence type="predicted"/>
<evidence type="ECO:0008006" key="2">
    <source>
        <dbReference type="Google" id="ProtNLM"/>
    </source>
</evidence>
<dbReference type="AlphaFoldDB" id="A0A381TVD0"/>
<reference evidence="1" key="1">
    <citation type="submission" date="2018-05" db="EMBL/GenBank/DDBJ databases">
        <authorList>
            <person name="Lanie J.A."/>
            <person name="Ng W.-L."/>
            <person name="Kazmierczak K.M."/>
            <person name="Andrzejewski T.M."/>
            <person name="Davidsen T.M."/>
            <person name="Wayne K.J."/>
            <person name="Tettelin H."/>
            <person name="Glass J.I."/>
            <person name="Rusch D."/>
            <person name="Podicherti R."/>
            <person name="Tsui H.-C.T."/>
            <person name="Winkler M.E."/>
        </authorList>
    </citation>
    <scope>NUCLEOTIDE SEQUENCE</scope>
</reference>
<name>A0A381TVD0_9ZZZZ</name>
<dbReference type="SUPFAM" id="SSF52833">
    <property type="entry name" value="Thioredoxin-like"/>
    <property type="match status" value="1"/>
</dbReference>
<organism evidence="1">
    <name type="scientific">marine metagenome</name>
    <dbReference type="NCBI Taxonomy" id="408172"/>
    <lineage>
        <taxon>unclassified sequences</taxon>
        <taxon>metagenomes</taxon>
        <taxon>ecological metagenomes</taxon>
    </lineage>
</organism>
<dbReference type="Gene3D" id="3.40.30.10">
    <property type="entry name" value="Glutaredoxin"/>
    <property type="match status" value="1"/>
</dbReference>
<sequence>MYMPTFKSHIMVCDVERDDGAHCGNKGGAEVKERVVRTLSKLGLRSSVYVSSAGCTSQHRLCDMQECSMIVYGPDSEATWYVVNTENVEEVIEKHLVQGEKSEDHINEGMRIDLKS</sequence>
<accession>A0A381TVD0</accession>